<sequence>MRSSTSKMCVLGLLVIWCIGSARTTDPDAQPLEQSERSGRSWHQSLFGPQMLMQNQQASTSQPVDSGNQQPNQQPAPDLNGPNRNFEEHDKNGAAVPAASEQDFMSRHFGYLNVHRFDPNMPYYDRNGAYPRFPSPHAPRFGPGYRKDKYGHGYGYSCKQGDDCDEVKAANQLAARQPAPQSPSPFHHQNPMAGFGNPYQDLSAFPSMPSFPNIPSFAGAYGNQFGAPARFNDPHPQPPMHQSMLPQSMMPQSMMPQSMMPHSMMPQRFYQGRYLHDLEDKSAKESKSVDKTASE</sequence>
<feature type="compositionally biased region" description="Polar residues" evidence="1">
    <location>
        <begin position="55"/>
        <end position="75"/>
    </location>
</feature>
<feature type="compositionally biased region" description="Basic and acidic residues" evidence="1">
    <location>
        <begin position="274"/>
        <end position="295"/>
    </location>
</feature>
<evidence type="ECO:0000313" key="4">
    <source>
        <dbReference type="Proteomes" id="UP001054837"/>
    </source>
</evidence>
<reference evidence="3 4" key="1">
    <citation type="submission" date="2021-06" db="EMBL/GenBank/DDBJ databases">
        <title>Caerostris darwini draft genome.</title>
        <authorList>
            <person name="Kono N."/>
            <person name="Arakawa K."/>
        </authorList>
    </citation>
    <scope>NUCLEOTIDE SEQUENCE [LARGE SCALE GENOMIC DNA]</scope>
</reference>
<name>A0AAV4VIW7_9ARAC</name>
<comment type="caution">
    <text evidence="3">The sequence shown here is derived from an EMBL/GenBank/DDBJ whole genome shotgun (WGS) entry which is preliminary data.</text>
</comment>
<evidence type="ECO:0000256" key="2">
    <source>
        <dbReference type="SAM" id="SignalP"/>
    </source>
</evidence>
<keyword evidence="4" id="KW-1185">Reference proteome</keyword>
<keyword evidence="2" id="KW-0732">Signal</keyword>
<evidence type="ECO:0000256" key="1">
    <source>
        <dbReference type="SAM" id="MobiDB-lite"/>
    </source>
</evidence>
<dbReference type="Proteomes" id="UP001054837">
    <property type="component" value="Unassembled WGS sequence"/>
</dbReference>
<organism evidence="3 4">
    <name type="scientific">Caerostris darwini</name>
    <dbReference type="NCBI Taxonomy" id="1538125"/>
    <lineage>
        <taxon>Eukaryota</taxon>
        <taxon>Metazoa</taxon>
        <taxon>Ecdysozoa</taxon>
        <taxon>Arthropoda</taxon>
        <taxon>Chelicerata</taxon>
        <taxon>Arachnida</taxon>
        <taxon>Araneae</taxon>
        <taxon>Araneomorphae</taxon>
        <taxon>Entelegynae</taxon>
        <taxon>Araneoidea</taxon>
        <taxon>Araneidae</taxon>
        <taxon>Caerostris</taxon>
    </lineage>
</organism>
<evidence type="ECO:0008006" key="5">
    <source>
        <dbReference type="Google" id="ProtNLM"/>
    </source>
</evidence>
<accession>A0AAV4VIW7</accession>
<feature type="region of interest" description="Disordered" evidence="1">
    <location>
        <begin position="55"/>
        <end position="90"/>
    </location>
</feature>
<dbReference type="AlphaFoldDB" id="A0AAV4VIW7"/>
<feature type="chain" id="PRO_5043966257" description="Secreted protein" evidence="2">
    <location>
        <begin position="25"/>
        <end position="295"/>
    </location>
</feature>
<feature type="signal peptide" evidence="2">
    <location>
        <begin position="1"/>
        <end position="24"/>
    </location>
</feature>
<protein>
    <recommendedName>
        <fullName evidence="5">Secreted protein</fullName>
    </recommendedName>
</protein>
<feature type="region of interest" description="Disordered" evidence="1">
    <location>
        <begin position="273"/>
        <end position="295"/>
    </location>
</feature>
<dbReference type="EMBL" id="BPLQ01013128">
    <property type="protein sequence ID" value="GIY69988.1"/>
    <property type="molecule type" value="Genomic_DNA"/>
</dbReference>
<evidence type="ECO:0000313" key="3">
    <source>
        <dbReference type="EMBL" id="GIY69988.1"/>
    </source>
</evidence>
<gene>
    <name evidence="3" type="primary">AVEN_131794_1</name>
    <name evidence="3" type="ORF">CDAR_60831</name>
</gene>
<proteinExistence type="predicted"/>